<dbReference type="GO" id="GO:0006457">
    <property type="term" value="P:protein folding"/>
    <property type="evidence" value="ECO:0007669"/>
    <property type="project" value="InterPro"/>
</dbReference>
<evidence type="ECO:0000256" key="1">
    <source>
        <dbReference type="ARBA" id="ARBA00023186"/>
    </source>
</evidence>
<dbReference type="GO" id="GO:0051087">
    <property type="term" value="F:protein-folding chaperone binding"/>
    <property type="evidence" value="ECO:0007669"/>
    <property type="project" value="InterPro"/>
</dbReference>
<dbReference type="GO" id="GO:0000774">
    <property type="term" value="F:adenyl-nucleotide exchange factor activity"/>
    <property type="evidence" value="ECO:0007669"/>
    <property type="project" value="InterPro"/>
</dbReference>
<dbReference type="InterPro" id="IPR000740">
    <property type="entry name" value="GrpE"/>
</dbReference>
<accession>A0A6L7GJL5</accession>
<dbReference type="GO" id="GO:0042803">
    <property type="term" value="F:protein homodimerization activity"/>
    <property type="evidence" value="ECO:0007669"/>
    <property type="project" value="InterPro"/>
</dbReference>
<dbReference type="EMBL" id="WMBR01000001">
    <property type="protein sequence ID" value="MXP20150.1"/>
    <property type="molecule type" value="Genomic_DNA"/>
</dbReference>
<name>A0A6L7GJL5_9ACTN</name>
<dbReference type="InterPro" id="IPR009012">
    <property type="entry name" value="GrpE_head"/>
</dbReference>
<dbReference type="RefSeq" id="WP_160900320.1">
    <property type="nucleotide sequence ID" value="NZ_CP102850.1"/>
</dbReference>
<proteinExistence type="predicted"/>
<reference evidence="3 4" key="1">
    <citation type="submission" date="2019-11" db="EMBL/GenBank/DDBJ databases">
        <title>Gordonia sp. nov., a novel actinobacterium isolated from mangrove soil in Hainan.</title>
        <authorList>
            <person name="Huang X."/>
            <person name="Xie Y."/>
            <person name="Chu X."/>
            <person name="Xiao K."/>
        </authorList>
    </citation>
    <scope>NUCLEOTIDE SEQUENCE [LARGE SCALE GENOMIC DNA]</scope>
    <source>
        <strain evidence="3 4">HNM0687</strain>
    </source>
</reference>
<dbReference type="Pfam" id="PF01025">
    <property type="entry name" value="GrpE"/>
    <property type="match status" value="1"/>
</dbReference>
<evidence type="ECO:0000313" key="3">
    <source>
        <dbReference type="EMBL" id="MXP20150.1"/>
    </source>
</evidence>
<evidence type="ECO:0000256" key="2">
    <source>
        <dbReference type="SAM" id="MobiDB-lite"/>
    </source>
</evidence>
<feature type="region of interest" description="Disordered" evidence="2">
    <location>
        <begin position="1"/>
        <end position="50"/>
    </location>
</feature>
<organism evidence="3 4">
    <name type="scientific">Gordonia mangrovi</name>
    <dbReference type="NCBI Taxonomy" id="2665643"/>
    <lineage>
        <taxon>Bacteria</taxon>
        <taxon>Bacillati</taxon>
        <taxon>Actinomycetota</taxon>
        <taxon>Actinomycetes</taxon>
        <taxon>Mycobacteriales</taxon>
        <taxon>Gordoniaceae</taxon>
        <taxon>Gordonia</taxon>
    </lineage>
</organism>
<keyword evidence="1" id="KW-0143">Chaperone</keyword>
<sequence>MSVNDHISESADRVDLAEGGSAAAPAMDDDVVPPGSINARADGGDSKLFDRSSAESNRWAVERDGQLLEAVNARFDRIEKALGATSHAVQHNHEHAMVILRDRAVAAESGVTQSLLRPIGRQIAALIDRVELEAVRKQAEPWSLLMSVVDELLDVLADFGVETIECAPGEEVDRARHRVVETLSERNGEGRELHIVERVRQGYEVGGHVLRPAEVVGEWVQG</sequence>
<gene>
    <name evidence="3" type="primary">grpE</name>
    <name evidence="3" type="ORF">GIY30_02035</name>
</gene>
<dbReference type="Proteomes" id="UP000475545">
    <property type="component" value="Unassembled WGS sequence"/>
</dbReference>
<protein>
    <submittedName>
        <fullName evidence="3">Nucleotide exchange factor GrpE</fullName>
    </submittedName>
</protein>
<evidence type="ECO:0000313" key="4">
    <source>
        <dbReference type="Proteomes" id="UP000475545"/>
    </source>
</evidence>
<dbReference type="AlphaFoldDB" id="A0A6L7GJL5"/>
<feature type="compositionally biased region" description="Basic and acidic residues" evidence="2">
    <location>
        <begin position="1"/>
        <end position="16"/>
    </location>
</feature>
<keyword evidence="4" id="KW-1185">Reference proteome</keyword>
<dbReference type="Gene3D" id="2.30.22.10">
    <property type="entry name" value="Head domain of nucleotide exchange factor GrpE"/>
    <property type="match status" value="1"/>
</dbReference>
<comment type="caution">
    <text evidence="3">The sequence shown here is derived from an EMBL/GenBank/DDBJ whole genome shotgun (WGS) entry which is preliminary data.</text>
</comment>